<keyword evidence="12" id="KW-1185">Reference proteome</keyword>
<accession>A0A1H1NQX4</accession>
<dbReference type="EC" id="4.1.1.112" evidence="10"/>
<dbReference type="GO" id="GO:0008948">
    <property type="term" value="F:oxaloacetate decarboxylase activity"/>
    <property type="evidence" value="ECO:0007669"/>
    <property type="project" value="UniProtKB-EC"/>
</dbReference>
<keyword evidence="5 9" id="KW-0479">Metal-binding</keyword>
<dbReference type="SUPFAM" id="SSF89562">
    <property type="entry name" value="RraA-like"/>
    <property type="match status" value="1"/>
</dbReference>
<dbReference type="NCBIfam" id="TIGR01935">
    <property type="entry name" value="NOT-MenG"/>
    <property type="match status" value="1"/>
</dbReference>
<feature type="binding site" evidence="9">
    <location>
        <position position="101"/>
    </location>
    <ligand>
        <name>substrate</name>
    </ligand>
</feature>
<comment type="cofactor">
    <cofactor evidence="2 10">
        <name>a divalent metal cation</name>
        <dbReference type="ChEBI" id="CHEBI:60240"/>
    </cofactor>
</comment>
<evidence type="ECO:0000256" key="7">
    <source>
        <dbReference type="ARBA" id="ARBA00025046"/>
    </source>
</evidence>
<dbReference type="GO" id="GO:0008428">
    <property type="term" value="F:ribonuclease inhibitor activity"/>
    <property type="evidence" value="ECO:0007669"/>
    <property type="project" value="InterPro"/>
</dbReference>
<proteinExistence type="inferred from homology"/>
<dbReference type="Pfam" id="PF03737">
    <property type="entry name" value="RraA-like"/>
    <property type="match status" value="1"/>
</dbReference>
<dbReference type="Proteomes" id="UP000198859">
    <property type="component" value="Chromosome I"/>
</dbReference>
<evidence type="ECO:0000256" key="8">
    <source>
        <dbReference type="ARBA" id="ARBA00047973"/>
    </source>
</evidence>
<dbReference type="GO" id="GO:0047443">
    <property type="term" value="F:4-hydroxy-4-methyl-2-oxoglutarate aldolase activity"/>
    <property type="evidence" value="ECO:0007669"/>
    <property type="project" value="UniProtKB-EC"/>
</dbReference>
<comment type="similarity">
    <text evidence="3 10">Belongs to the class II aldolase/RraA-like family.</text>
</comment>
<organism evidence="11 12">
    <name type="scientific">Nocardioides scoriae</name>
    <dbReference type="NCBI Taxonomy" id="642780"/>
    <lineage>
        <taxon>Bacteria</taxon>
        <taxon>Bacillati</taxon>
        <taxon>Actinomycetota</taxon>
        <taxon>Actinomycetes</taxon>
        <taxon>Propionibacteriales</taxon>
        <taxon>Nocardioidaceae</taxon>
        <taxon>Nocardioides</taxon>
    </lineage>
</organism>
<dbReference type="STRING" id="642780.SAMN04488570_0937"/>
<comment type="function">
    <text evidence="7 10">Catalyzes the aldol cleavage of 4-hydroxy-4-methyl-2-oxoglutarate (HMG) into 2 molecules of pyruvate. Also contains a secondary oxaloacetate (OAA) decarboxylase activity due to the common pyruvate enolate transition state formed following C-C bond cleavage in the retro-aldol and decarboxylation reactions.</text>
</comment>
<dbReference type="InterPro" id="IPR010203">
    <property type="entry name" value="RraA"/>
</dbReference>
<evidence type="ECO:0000256" key="10">
    <source>
        <dbReference type="RuleBase" id="RU004338"/>
    </source>
</evidence>
<comment type="catalytic activity">
    <reaction evidence="1 10">
        <text>4-hydroxy-4-methyl-2-oxoglutarate = 2 pyruvate</text>
        <dbReference type="Rhea" id="RHEA:22748"/>
        <dbReference type="ChEBI" id="CHEBI:15361"/>
        <dbReference type="ChEBI" id="CHEBI:58276"/>
        <dbReference type="EC" id="4.1.3.17"/>
    </reaction>
</comment>
<feature type="binding site" evidence="9">
    <location>
        <position position="102"/>
    </location>
    <ligand>
        <name>Mg(2+)</name>
        <dbReference type="ChEBI" id="CHEBI:18420"/>
    </ligand>
</feature>
<gene>
    <name evidence="11" type="ORF">SAMN04488570_0937</name>
</gene>
<evidence type="ECO:0000256" key="3">
    <source>
        <dbReference type="ARBA" id="ARBA00008621"/>
    </source>
</evidence>
<dbReference type="NCBIfam" id="NF006875">
    <property type="entry name" value="PRK09372.1"/>
    <property type="match status" value="1"/>
</dbReference>
<evidence type="ECO:0000256" key="4">
    <source>
        <dbReference type="ARBA" id="ARBA00011233"/>
    </source>
</evidence>
<dbReference type="InterPro" id="IPR036704">
    <property type="entry name" value="RraA/RraA-like_sf"/>
</dbReference>
<dbReference type="PANTHER" id="PTHR33254:SF4">
    <property type="entry name" value="4-HYDROXY-4-METHYL-2-OXOGLUTARATE ALDOLASE 3-RELATED"/>
    <property type="match status" value="1"/>
</dbReference>
<comment type="catalytic activity">
    <reaction evidence="8 10">
        <text>oxaloacetate + H(+) = pyruvate + CO2</text>
        <dbReference type="Rhea" id="RHEA:15641"/>
        <dbReference type="ChEBI" id="CHEBI:15361"/>
        <dbReference type="ChEBI" id="CHEBI:15378"/>
        <dbReference type="ChEBI" id="CHEBI:16452"/>
        <dbReference type="ChEBI" id="CHEBI:16526"/>
        <dbReference type="EC" id="4.1.1.112"/>
    </reaction>
</comment>
<keyword evidence="6 10" id="KW-0456">Lyase</keyword>
<dbReference type="CDD" id="cd16841">
    <property type="entry name" value="RraA_family"/>
    <property type="match status" value="1"/>
</dbReference>
<dbReference type="GO" id="GO:0046872">
    <property type="term" value="F:metal ion binding"/>
    <property type="evidence" value="ECO:0007669"/>
    <property type="project" value="UniProtKB-KW"/>
</dbReference>
<evidence type="ECO:0000256" key="1">
    <source>
        <dbReference type="ARBA" id="ARBA00001342"/>
    </source>
</evidence>
<evidence type="ECO:0000256" key="6">
    <source>
        <dbReference type="ARBA" id="ARBA00023239"/>
    </source>
</evidence>
<dbReference type="RefSeq" id="WP_091726639.1">
    <property type="nucleotide sequence ID" value="NZ_LT629757.1"/>
</dbReference>
<dbReference type="Gene3D" id="3.50.30.40">
    <property type="entry name" value="Ribonuclease E inhibitor RraA/RraA-like"/>
    <property type="match status" value="1"/>
</dbReference>
<sequence length="161" mass="16362">MSEHDVTATADLVDEHGEALQSCDLQLGQYGGRAAFAGTITTIRCHQDNALVKATLNEPAEGRVLVVDGGGSLHTALMGDLIAAAGVANGWAGVVIHGAVRDVAVLRGLDLGVKALGSNPRKSSKDGVGERDVVVAFGGVEFAPGARLVSDDDGIVVLPSP</sequence>
<keyword evidence="9" id="KW-0460">Magnesium</keyword>
<evidence type="ECO:0000256" key="5">
    <source>
        <dbReference type="ARBA" id="ARBA00022723"/>
    </source>
</evidence>
<dbReference type="EMBL" id="LT629757">
    <property type="protein sequence ID" value="SDS01190.1"/>
    <property type="molecule type" value="Genomic_DNA"/>
</dbReference>
<dbReference type="PANTHER" id="PTHR33254">
    <property type="entry name" value="4-HYDROXY-4-METHYL-2-OXOGLUTARATE ALDOLASE 3-RELATED"/>
    <property type="match status" value="1"/>
</dbReference>
<dbReference type="AlphaFoldDB" id="A0A1H1NQX4"/>
<dbReference type="OrthoDB" id="943692at2"/>
<evidence type="ECO:0000313" key="11">
    <source>
        <dbReference type="EMBL" id="SDS01190.1"/>
    </source>
</evidence>
<comment type="subunit">
    <text evidence="4 10">Homotrimer.</text>
</comment>
<feature type="binding site" evidence="9">
    <location>
        <begin position="79"/>
        <end position="82"/>
    </location>
    <ligand>
        <name>substrate</name>
    </ligand>
</feature>
<protein>
    <recommendedName>
        <fullName evidence="10">4-hydroxy-4-methyl-2-oxoglutarate aldolase</fullName>
        <shortName evidence="10">HMG aldolase</shortName>
        <ecNumber evidence="10">4.1.1.112</ecNumber>
        <ecNumber evidence="10">4.1.3.17</ecNumber>
    </recommendedName>
    <alternativeName>
        <fullName evidence="10">Oxaloacetate decarboxylase</fullName>
    </alternativeName>
</protein>
<name>A0A1H1NQX4_9ACTN</name>
<dbReference type="InterPro" id="IPR005493">
    <property type="entry name" value="RraA/RraA-like"/>
</dbReference>
<evidence type="ECO:0000313" key="12">
    <source>
        <dbReference type="Proteomes" id="UP000198859"/>
    </source>
</evidence>
<dbReference type="EC" id="4.1.3.17" evidence="10"/>
<dbReference type="GO" id="GO:0051252">
    <property type="term" value="P:regulation of RNA metabolic process"/>
    <property type="evidence" value="ECO:0007669"/>
    <property type="project" value="InterPro"/>
</dbReference>
<evidence type="ECO:0000256" key="9">
    <source>
        <dbReference type="PIRSR" id="PIRSR605493-1"/>
    </source>
</evidence>
<comment type="cofactor">
    <cofactor evidence="9">
        <name>Mg(2+)</name>
        <dbReference type="ChEBI" id="CHEBI:18420"/>
    </cofactor>
</comment>
<reference evidence="12" key="1">
    <citation type="submission" date="2016-10" db="EMBL/GenBank/DDBJ databases">
        <authorList>
            <person name="Varghese N."/>
            <person name="Submissions S."/>
        </authorList>
    </citation>
    <scope>NUCLEOTIDE SEQUENCE [LARGE SCALE GENOMIC DNA]</scope>
    <source>
        <strain evidence="12">DSM 22127</strain>
    </source>
</reference>
<evidence type="ECO:0000256" key="2">
    <source>
        <dbReference type="ARBA" id="ARBA00001968"/>
    </source>
</evidence>